<name>G0VF20_NAUCA</name>
<dbReference type="HOGENOM" id="CLU_1590434_0_0_1"/>
<sequence>MNNVQLSLDSMDRRVVELETILGKESRTTDLPSKIRLLSLQVHQTFTKGKAYSDQMLQLLQLYCTLNDNVCEPNVDEVALHTVLSCADEIVILNKKLSVLDTTCNEYLNFDVIHTASKENLILQVSKLKELPTLIEFCQILLSRTLNLVHRFIQWNIKINDSFNGINRELLFLGNFLNSACSK</sequence>
<reference evidence="1 2" key="1">
    <citation type="journal article" date="2011" name="Proc. Natl. Acad. Sci. U.S.A.">
        <title>Evolutionary erosion of yeast sex chromosomes by mating-type switching accidents.</title>
        <authorList>
            <person name="Gordon J.L."/>
            <person name="Armisen D."/>
            <person name="Proux-Wera E."/>
            <person name="Oheigeartaigh S.S."/>
            <person name="Byrne K.P."/>
            <person name="Wolfe K.H."/>
        </authorList>
    </citation>
    <scope>NUCLEOTIDE SEQUENCE [LARGE SCALE GENOMIC DNA]</scope>
    <source>
        <strain evidence="2">ATCC 76901 / BCRC 22586 / CBS 4309 / NBRC 1992 / NRRL Y-12630</strain>
    </source>
</reference>
<keyword evidence="2" id="KW-1185">Reference proteome</keyword>
<accession>G0VF20</accession>
<dbReference type="FunCoup" id="G0VF20">
    <property type="interactions" value="38"/>
</dbReference>
<dbReference type="Proteomes" id="UP000001640">
    <property type="component" value="Chromosome 5"/>
</dbReference>
<dbReference type="OrthoDB" id="4038250at2759"/>
<dbReference type="eggNOG" id="ENOG502SBP6">
    <property type="taxonomic scope" value="Eukaryota"/>
</dbReference>
<dbReference type="RefSeq" id="XP_003676446.1">
    <property type="nucleotide sequence ID" value="XM_003676398.1"/>
</dbReference>
<organism evidence="1 2">
    <name type="scientific">Naumovozyma castellii</name>
    <name type="common">Yeast</name>
    <name type="synonym">Saccharomyces castellii</name>
    <dbReference type="NCBI Taxonomy" id="27288"/>
    <lineage>
        <taxon>Eukaryota</taxon>
        <taxon>Fungi</taxon>
        <taxon>Dikarya</taxon>
        <taxon>Ascomycota</taxon>
        <taxon>Saccharomycotina</taxon>
        <taxon>Saccharomycetes</taxon>
        <taxon>Saccharomycetales</taxon>
        <taxon>Saccharomycetaceae</taxon>
        <taxon>Naumovozyma</taxon>
    </lineage>
</organism>
<evidence type="ECO:0000313" key="2">
    <source>
        <dbReference type="Proteomes" id="UP000001640"/>
    </source>
</evidence>
<dbReference type="EMBL" id="HE576756">
    <property type="protein sequence ID" value="CCC70085.1"/>
    <property type="molecule type" value="Genomic_DNA"/>
</dbReference>
<proteinExistence type="predicted"/>
<evidence type="ECO:0000313" key="1">
    <source>
        <dbReference type="EMBL" id="CCC70085.1"/>
    </source>
</evidence>
<gene>
    <name evidence="1" type="primary">NCAS0E00150</name>
    <name evidence="1" type="ordered locus">NCAS_0E00150</name>
</gene>
<protein>
    <submittedName>
        <fullName evidence="1">Uncharacterized protein</fullName>
    </submittedName>
</protein>
<dbReference type="AlphaFoldDB" id="G0VF20"/>
<dbReference type="GeneID" id="96903718"/>
<dbReference type="InParanoid" id="G0VF20"/>
<dbReference type="OMA" id="NDNVCEP"/>
<reference key="2">
    <citation type="submission" date="2011-08" db="EMBL/GenBank/DDBJ databases">
        <title>Genome sequence of Naumovozyma castellii.</title>
        <authorList>
            <person name="Gordon J.L."/>
            <person name="Armisen D."/>
            <person name="Proux-Wera E."/>
            <person name="OhEigeartaigh S.S."/>
            <person name="Byrne K.P."/>
            <person name="Wolfe K.H."/>
        </authorList>
    </citation>
    <scope>NUCLEOTIDE SEQUENCE</scope>
    <source>
        <strain>Type strain:CBS 4309</strain>
    </source>
</reference>
<dbReference type="KEGG" id="ncs:NCAS_0E00150"/>